<sequence length="104" mass="11804">MAKCGTTAEYMYGTYPTKTFPNHYSIATGLYPESHGIVDNVIYDNQFKTNFIDIRKTNEAQYFNGIPIWNVLGQQNITTACLFWPACDSLVNGTVLFLVFSFKI</sequence>
<comment type="caution">
    <text evidence="1">The sequence shown here is derived from an EMBL/GenBank/DDBJ whole genome shotgun (WGS) entry which is preliminary data.</text>
</comment>
<protein>
    <submittedName>
        <fullName evidence="1">Uncharacterized protein</fullName>
    </submittedName>
</protein>
<gene>
    <name evidence="1" type="ORF">CJOHNSTONI_LOCUS1688</name>
</gene>
<organism evidence="1 2">
    <name type="scientific">Cercopithifilaria johnstoni</name>
    <dbReference type="NCBI Taxonomy" id="2874296"/>
    <lineage>
        <taxon>Eukaryota</taxon>
        <taxon>Metazoa</taxon>
        <taxon>Ecdysozoa</taxon>
        <taxon>Nematoda</taxon>
        <taxon>Chromadorea</taxon>
        <taxon>Rhabditida</taxon>
        <taxon>Spirurina</taxon>
        <taxon>Spiruromorpha</taxon>
        <taxon>Filarioidea</taxon>
        <taxon>Onchocercidae</taxon>
        <taxon>Cercopithifilaria</taxon>
    </lineage>
</organism>
<keyword evidence="2" id="KW-1185">Reference proteome</keyword>
<dbReference type="Proteomes" id="UP000746747">
    <property type="component" value="Unassembled WGS sequence"/>
</dbReference>
<dbReference type="Pfam" id="PF01663">
    <property type="entry name" value="Phosphodiest"/>
    <property type="match status" value="1"/>
</dbReference>
<name>A0A8J2LWI1_9BILA</name>
<dbReference type="PANTHER" id="PTHR10151:SF114">
    <property type="entry name" value="ECTONUCLEOTIDE PYROPHOSPHATASE_PHOSPHODIESTERASE C27A7.3"/>
    <property type="match status" value="1"/>
</dbReference>
<dbReference type="PANTHER" id="PTHR10151">
    <property type="entry name" value="ECTONUCLEOTIDE PYROPHOSPHATASE/PHOSPHODIESTERASE"/>
    <property type="match status" value="1"/>
</dbReference>
<dbReference type="InterPro" id="IPR017850">
    <property type="entry name" value="Alkaline_phosphatase_core_sf"/>
</dbReference>
<dbReference type="SUPFAM" id="SSF53649">
    <property type="entry name" value="Alkaline phosphatase-like"/>
    <property type="match status" value="1"/>
</dbReference>
<dbReference type="InterPro" id="IPR002591">
    <property type="entry name" value="Phosphodiest/P_Trfase"/>
</dbReference>
<dbReference type="EMBL" id="CAKAEH010000543">
    <property type="protein sequence ID" value="CAG9531275.1"/>
    <property type="molecule type" value="Genomic_DNA"/>
</dbReference>
<proteinExistence type="predicted"/>
<accession>A0A8J2LWI1</accession>
<evidence type="ECO:0000313" key="2">
    <source>
        <dbReference type="Proteomes" id="UP000746747"/>
    </source>
</evidence>
<dbReference type="GO" id="GO:0016529">
    <property type="term" value="C:sarcoplasmic reticulum"/>
    <property type="evidence" value="ECO:0007669"/>
    <property type="project" value="TreeGrafter"/>
</dbReference>
<dbReference type="AlphaFoldDB" id="A0A8J2LWI1"/>
<evidence type="ECO:0000313" key="1">
    <source>
        <dbReference type="EMBL" id="CAG9531275.1"/>
    </source>
</evidence>
<dbReference type="OrthoDB" id="5841854at2759"/>
<dbReference type="Gene3D" id="3.40.720.10">
    <property type="entry name" value="Alkaline Phosphatase, subunit A"/>
    <property type="match status" value="1"/>
</dbReference>
<dbReference type="GO" id="GO:0055120">
    <property type="term" value="C:striated muscle dense body"/>
    <property type="evidence" value="ECO:0007669"/>
    <property type="project" value="TreeGrafter"/>
</dbReference>
<reference evidence="1" key="1">
    <citation type="submission" date="2021-09" db="EMBL/GenBank/DDBJ databases">
        <authorList>
            <consortium name="Pathogen Informatics"/>
        </authorList>
    </citation>
    <scope>NUCLEOTIDE SEQUENCE</scope>
</reference>
<dbReference type="GO" id="GO:0031674">
    <property type="term" value="C:I band"/>
    <property type="evidence" value="ECO:0007669"/>
    <property type="project" value="TreeGrafter"/>
</dbReference>